<evidence type="ECO:0000256" key="3">
    <source>
        <dbReference type="ARBA" id="ARBA00011738"/>
    </source>
</evidence>
<dbReference type="InterPro" id="IPR018375">
    <property type="entry name" value="Coprogen_oxidase_CS"/>
</dbReference>
<evidence type="ECO:0000259" key="7">
    <source>
        <dbReference type="Pfam" id="PF00485"/>
    </source>
</evidence>
<dbReference type="InterPro" id="IPR001260">
    <property type="entry name" value="Coprogen_oxidase_aer"/>
</dbReference>
<dbReference type="PANTHER" id="PTHR10755:SF0">
    <property type="entry name" value="OXYGEN-DEPENDENT COPROPORPHYRINOGEN-III OXIDASE, MITOCHONDRIAL"/>
    <property type="match status" value="1"/>
</dbReference>
<dbReference type="GO" id="GO:0016301">
    <property type="term" value="F:kinase activity"/>
    <property type="evidence" value="ECO:0007669"/>
    <property type="project" value="InterPro"/>
</dbReference>
<dbReference type="InterPro" id="IPR027417">
    <property type="entry name" value="P-loop_NTPase"/>
</dbReference>
<proteinExistence type="inferred from homology"/>
<evidence type="ECO:0000256" key="4">
    <source>
        <dbReference type="ARBA" id="ARBA00012869"/>
    </source>
</evidence>
<dbReference type="EC" id="1.3.3.3" evidence="4"/>
<evidence type="ECO:0000256" key="1">
    <source>
        <dbReference type="ARBA" id="ARBA00005168"/>
    </source>
</evidence>
<dbReference type="AlphaFoldDB" id="A0A8F2W1T3"/>
<comment type="subunit">
    <text evidence="3">Homodimer.</text>
</comment>
<keyword evidence="6" id="KW-0627">Porphyrin biosynthesis</keyword>
<dbReference type="SUPFAM" id="SSF52540">
    <property type="entry name" value="P-loop containing nucleoside triphosphate hydrolases"/>
    <property type="match status" value="1"/>
</dbReference>
<dbReference type="GO" id="GO:0005524">
    <property type="term" value="F:ATP binding"/>
    <property type="evidence" value="ECO:0007669"/>
    <property type="project" value="InterPro"/>
</dbReference>
<gene>
    <name evidence="8" type="ORF">CA7LBN_002931</name>
</gene>
<dbReference type="GO" id="GO:0005737">
    <property type="term" value="C:cytoplasm"/>
    <property type="evidence" value="ECO:0007669"/>
    <property type="project" value="TreeGrafter"/>
</dbReference>
<dbReference type="PRINTS" id="PR00073">
    <property type="entry name" value="COPRGNOXDASE"/>
</dbReference>
<dbReference type="GO" id="GO:0006782">
    <property type="term" value="P:protoporphyrinogen IX biosynthetic process"/>
    <property type="evidence" value="ECO:0007669"/>
    <property type="project" value="UniProtKB-UniPathway"/>
</dbReference>
<organism evidence="8">
    <name type="scientific">Candidozyma auris</name>
    <name type="common">Yeast</name>
    <name type="synonym">Candida auris</name>
    <dbReference type="NCBI Taxonomy" id="498019"/>
    <lineage>
        <taxon>Eukaryota</taxon>
        <taxon>Fungi</taxon>
        <taxon>Dikarya</taxon>
        <taxon>Ascomycota</taxon>
        <taxon>Saccharomycotina</taxon>
        <taxon>Pichiomycetes</taxon>
        <taxon>Metschnikowiaceae</taxon>
        <taxon>Candidozyma</taxon>
    </lineage>
</organism>
<dbReference type="Proteomes" id="UP000825438">
    <property type="component" value="Chromosome III"/>
</dbReference>
<dbReference type="NCBIfam" id="NF003727">
    <property type="entry name" value="PRK05330.1"/>
    <property type="match status" value="1"/>
</dbReference>
<comment type="similarity">
    <text evidence="2">Belongs to the aerobic coproporphyrinogen-III oxidase family.</text>
</comment>
<keyword evidence="5" id="KW-0560">Oxidoreductase</keyword>
<name>A0A8F2W1T3_CANAR</name>
<dbReference type="Gene3D" id="3.40.1500.10">
    <property type="entry name" value="Coproporphyrinogen III oxidase, aerobic"/>
    <property type="match status" value="1"/>
</dbReference>
<dbReference type="InterPro" id="IPR036406">
    <property type="entry name" value="Coprogen_oxidase_aer_sf"/>
</dbReference>
<comment type="pathway">
    <text evidence="1">Porphyrin-containing compound metabolism; protoporphyrin-IX biosynthesis; protoporphyrinogen-IX from coproporphyrinogen-III (O2 route): step 1/1.</text>
</comment>
<dbReference type="SUPFAM" id="SSF102886">
    <property type="entry name" value="Coproporphyrinogen III oxidase"/>
    <property type="match status" value="1"/>
</dbReference>
<dbReference type="UniPathway" id="UPA00251">
    <property type="reaction ID" value="UER00322"/>
</dbReference>
<dbReference type="EMBL" id="CP076751">
    <property type="protein sequence ID" value="QWW24097.1"/>
    <property type="molecule type" value="Genomic_DNA"/>
</dbReference>
<evidence type="ECO:0000256" key="6">
    <source>
        <dbReference type="ARBA" id="ARBA00023244"/>
    </source>
</evidence>
<feature type="domain" description="Phosphoribulokinase/uridine kinase" evidence="7">
    <location>
        <begin position="27"/>
        <end position="157"/>
    </location>
</feature>
<evidence type="ECO:0000256" key="2">
    <source>
        <dbReference type="ARBA" id="ARBA00010644"/>
    </source>
</evidence>
<protein>
    <recommendedName>
        <fullName evidence="4">coproporphyrinogen oxidase</fullName>
        <ecNumber evidence="4">1.3.3.3</ecNumber>
    </recommendedName>
</protein>
<accession>A0A8F2W1T3</accession>
<evidence type="ECO:0000256" key="5">
    <source>
        <dbReference type="ARBA" id="ARBA00023002"/>
    </source>
</evidence>
<dbReference type="FunFam" id="3.40.1500.10:FF:000006">
    <property type="entry name" value="Coproporphyrinogen III oxidase"/>
    <property type="match status" value="1"/>
</dbReference>
<dbReference type="GO" id="GO:0004109">
    <property type="term" value="F:coproporphyrinogen oxidase activity"/>
    <property type="evidence" value="ECO:0007669"/>
    <property type="project" value="UniProtKB-EC"/>
</dbReference>
<reference evidence="8" key="1">
    <citation type="submission" date="2021-06" db="EMBL/GenBank/DDBJ databases">
        <title>Candida auris outbreak in lebanese hospital.</title>
        <authorList>
            <person name="Finianos M."/>
        </authorList>
    </citation>
    <scope>NUCLEOTIDE SEQUENCE</scope>
    <source>
        <strain evidence="8">CA7LBN</strain>
    </source>
</reference>
<dbReference type="Pfam" id="PF01218">
    <property type="entry name" value="Coprogen_oxidas"/>
    <property type="match status" value="1"/>
</dbReference>
<dbReference type="PROSITE" id="PS01021">
    <property type="entry name" value="COPROGEN_OXIDASE"/>
    <property type="match status" value="1"/>
</dbReference>
<evidence type="ECO:0000313" key="8">
    <source>
        <dbReference type="EMBL" id="QWW24097.1"/>
    </source>
</evidence>
<dbReference type="InterPro" id="IPR006083">
    <property type="entry name" value="PRK/URK"/>
</dbReference>
<dbReference type="Pfam" id="PF00485">
    <property type="entry name" value="PRK"/>
    <property type="match status" value="1"/>
</dbReference>
<dbReference type="Gene3D" id="3.40.50.300">
    <property type="entry name" value="P-loop containing nucleotide triphosphate hydrolases"/>
    <property type="match status" value="2"/>
</dbReference>
<sequence length="562" mass="63690">MTHYDSSQLEQLQQRITDLLQSRSRVLIAVAGVPGAGKSTLVERMVELLTSAGMSAKSLPQDGYHFSREQLAHFSDPEEAFRRRGAPFTFDGPKFVAAVSKVRQGTESVWAPSFDHAKKDPVENDICIDPQVQVVFVEGNYVGLKDEPWCQLASLVDELWVVSTAPETVRERIVARHLAAGIAKTLEDAQERADGSDWENARSHHSLAPVQAHNGHVRYKERRPRWALDVYQKPKENTLPKIMASKVHDTSLPVRDRMEALVRLKQKQITSGIAALDSVEFHTDAWVRGNNGGGGESMVLQNGTTFEKGGVNISIVHGKLPPQAVQRMRADHRNLKGAADGSVDFFACGLSLVIHPHNPHAPTTHANYRYFETTDPESGEVMTWWFGGGCDLTPSYLYEEDAKHFHQTHKDALDKYDTDLYPKWKKWCDEYFYIKHRNETRGVGGIFFDDFDEKPADEILHIVEDCFDAFLPSYVPLVEKRMHQEFTEEQKKWQQIRRGRYVEFNLVLDRGTQFGLQTPGSRVESILMSLPATASWVYDHHPEEGSEEAKLVKVLQNPVDWC</sequence>
<dbReference type="PANTHER" id="PTHR10755">
    <property type="entry name" value="COPROPORPHYRINOGEN III OXIDASE, MITOCHONDRIAL"/>
    <property type="match status" value="1"/>
</dbReference>